<dbReference type="PROSITE" id="PS50853">
    <property type="entry name" value="FN3"/>
    <property type="match status" value="1"/>
</dbReference>
<dbReference type="Proteomes" id="UP001529510">
    <property type="component" value="Unassembled WGS sequence"/>
</dbReference>
<feature type="non-terminal residue" evidence="2">
    <location>
        <position position="60"/>
    </location>
</feature>
<gene>
    <name evidence="2" type="ORF">M9458_005538</name>
</gene>
<evidence type="ECO:0000313" key="3">
    <source>
        <dbReference type="Proteomes" id="UP001529510"/>
    </source>
</evidence>
<accession>A0ABD0RGJ6</accession>
<dbReference type="SUPFAM" id="SSF49265">
    <property type="entry name" value="Fibronectin type III"/>
    <property type="match status" value="1"/>
</dbReference>
<dbReference type="InterPro" id="IPR036116">
    <property type="entry name" value="FN3_sf"/>
</dbReference>
<evidence type="ECO:0000259" key="1">
    <source>
        <dbReference type="PROSITE" id="PS50853"/>
    </source>
</evidence>
<proteinExistence type="predicted"/>
<dbReference type="InterPro" id="IPR013783">
    <property type="entry name" value="Ig-like_fold"/>
</dbReference>
<dbReference type="Gene3D" id="2.60.40.10">
    <property type="entry name" value="Immunoglobulins"/>
    <property type="match status" value="1"/>
</dbReference>
<sequence length="60" mass="6693">YCLSGLPVDCQMKNITNPDQTNLLLEDLIIWTNYEIEVAAYNGAGQGVYSPKVTEWTLQG</sequence>
<feature type="non-terminal residue" evidence="2">
    <location>
        <position position="1"/>
    </location>
</feature>
<name>A0ABD0RGJ6_CIRMR</name>
<dbReference type="Pfam" id="PF00041">
    <property type="entry name" value="fn3"/>
    <property type="match status" value="1"/>
</dbReference>
<dbReference type="AlphaFoldDB" id="A0ABD0RGJ6"/>
<feature type="domain" description="Fibronectin type-III" evidence="1">
    <location>
        <begin position="1"/>
        <end position="60"/>
    </location>
</feature>
<comment type="caution">
    <text evidence="2">The sequence shown here is derived from an EMBL/GenBank/DDBJ whole genome shotgun (WGS) entry which is preliminary data.</text>
</comment>
<dbReference type="CDD" id="cd00063">
    <property type="entry name" value="FN3"/>
    <property type="match status" value="1"/>
</dbReference>
<dbReference type="InterPro" id="IPR003961">
    <property type="entry name" value="FN3_dom"/>
</dbReference>
<evidence type="ECO:0000313" key="2">
    <source>
        <dbReference type="EMBL" id="KAL0196998.1"/>
    </source>
</evidence>
<reference evidence="2 3" key="1">
    <citation type="submission" date="2024-05" db="EMBL/GenBank/DDBJ databases">
        <title>Genome sequencing and assembly of Indian major carp, Cirrhinus mrigala (Hamilton, 1822).</title>
        <authorList>
            <person name="Mohindra V."/>
            <person name="Chowdhury L.M."/>
            <person name="Lal K."/>
            <person name="Jena J.K."/>
        </authorList>
    </citation>
    <scope>NUCLEOTIDE SEQUENCE [LARGE SCALE GENOMIC DNA]</scope>
    <source>
        <strain evidence="2">CM1030</strain>
        <tissue evidence="2">Blood</tissue>
    </source>
</reference>
<dbReference type="EMBL" id="JAMKFB020000003">
    <property type="protein sequence ID" value="KAL0196998.1"/>
    <property type="molecule type" value="Genomic_DNA"/>
</dbReference>
<organism evidence="2 3">
    <name type="scientific">Cirrhinus mrigala</name>
    <name type="common">Mrigala</name>
    <dbReference type="NCBI Taxonomy" id="683832"/>
    <lineage>
        <taxon>Eukaryota</taxon>
        <taxon>Metazoa</taxon>
        <taxon>Chordata</taxon>
        <taxon>Craniata</taxon>
        <taxon>Vertebrata</taxon>
        <taxon>Euteleostomi</taxon>
        <taxon>Actinopterygii</taxon>
        <taxon>Neopterygii</taxon>
        <taxon>Teleostei</taxon>
        <taxon>Ostariophysi</taxon>
        <taxon>Cypriniformes</taxon>
        <taxon>Cyprinidae</taxon>
        <taxon>Labeoninae</taxon>
        <taxon>Labeonini</taxon>
        <taxon>Cirrhinus</taxon>
    </lineage>
</organism>
<keyword evidence="3" id="KW-1185">Reference proteome</keyword>
<protein>
    <recommendedName>
        <fullName evidence="1">Fibronectin type-III domain-containing protein</fullName>
    </recommendedName>
</protein>